<protein>
    <recommendedName>
        <fullName evidence="5">HTH hxlR-type domain-containing protein</fullName>
    </recommendedName>
</protein>
<dbReference type="SUPFAM" id="SSF46785">
    <property type="entry name" value="Winged helix' DNA-binding domain"/>
    <property type="match status" value="1"/>
</dbReference>
<feature type="region of interest" description="Disordered" evidence="4">
    <location>
        <begin position="110"/>
        <end position="135"/>
    </location>
</feature>
<keyword evidence="2" id="KW-0238">DNA-binding</keyword>
<dbReference type="Gene3D" id="1.10.10.10">
    <property type="entry name" value="Winged helix-like DNA-binding domain superfamily/Winged helix DNA-binding domain"/>
    <property type="match status" value="1"/>
</dbReference>
<dbReference type="InterPro" id="IPR036388">
    <property type="entry name" value="WH-like_DNA-bd_sf"/>
</dbReference>
<dbReference type="CDD" id="cd00090">
    <property type="entry name" value="HTH_ARSR"/>
    <property type="match status" value="1"/>
</dbReference>
<dbReference type="InterPro" id="IPR002577">
    <property type="entry name" value="HTH_HxlR"/>
</dbReference>
<proteinExistence type="predicted"/>
<organism evidence="6 7">
    <name type="scientific">Nocardioides phosphati</name>
    <dbReference type="NCBI Taxonomy" id="1867775"/>
    <lineage>
        <taxon>Bacteria</taxon>
        <taxon>Bacillati</taxon>
        <taxon>Actinomycetota</taxon>
        <taxon>Actinomycetes</taxon>
        <taxon>Propionibacteriales</taxon>
        <taxon>Nocardioidaceae</taxon>
        <taxon>Nocardioides</taxon>
    </lineage>
</organism>
<dbReference type="PROSITE" id="PS51118">
    <property type="entry name" value="HTH_HXLR"/>
    <property type="match status" value="1"/>
</dbReference>
<comment type="caution">
    <text evidence="6">The sequence shown here is derived from an EMBL/GenBank/DDBJ whole genome shotgun (WGS) entry which is preliminary data.</text>
</comment>
<keyword evidence="7" id="KW-1185">Reference proteome</keyword>
<feature type="domain" description="HTH hxlR-type" evidence="5">
    <location>
        <begin position="20"/>
        <end position="112"/>
    </location>
</feature>
<dbReference type="PANTHER" id="PTHR33204">
    <property type="entry name" value="TRANSCRIPTIONAL REGULATOR, MARR FAMILY"/>
    <property type="match status" value="1"/>
</dbReference>
<evidence type="ECO:0000259" key="5">
    <source>
        <dbReference type="PROSITE" id="PS51118"/>
    </source>
</evidence>
<dbReference type="Proteomes" id="UP000655410">
    <property type="component" value="Unassembled WGS sequence"/>
</dbReference>
<evidence type="ECO:0000256" key="3">
    <source>
        <dbReference type="ARBA" id="ARBA00023163"/>
    </source>
</evidence>
<dbReference type="EMBL" id="BMNI01000015">
    <property type="protein sequence ID" value="GGO93876.1"/>
    <property type="molecule type" value="Genomic_DNA"/>
</dbReference>
<dbReference type="PANTHER" id="PTHR33204:SF37">
    <property type="entry name" value="HTH-TYPE TRANSCRIPTIONAL REGULATOR YODB"/>
    <property type="match status" value="1"/>
</dbReference>
<sequence length="135" mass="14188">MALSNAPQPGQPVRGSESGRPIMAAFDLLGRRWMLRIIGELGEGPLGFNEAQRRLDGVSSSVLATRLRELAAVGLAETDATGAYRLTHVGTSLLVALAPLWAWSDEWATATGAEPNPAPSTALTEAITRPTASLP</sequence>
<accession>A0ABQ2NDI9</accession>
<evidence type="ECO:0000256" key="1">
    <source>
        <dbReference type="ARBA" id="ARBA00023015"/>
    </source>
</evidence>
<evidence type="ECO:0000313" key="7">
    <source>
        <dbReference type="Proteomes" id="UP000655410"/>
    </source>
</evidence>
<evidence type="ECO:0000256" key="2">
    <source>
        <dbReference type="ARBA" id="ARBA00023125"/>
    </source>
</evidence>
<reference evidence="7" key="1">
    <citation type="journal article" date="2019" name="Int. J. Syst. Evol. Microbiol.">
        <title>The Global Catalogue of Microorganisms (GCM) 10K type strain sequencing project: providing services to taxonomists for standard genome sequencing and annotation.</title>
        <authorList>
            <consortium name="The Broad Institute Genomics Platform"/>
            <consortium name="The Broad Institute Genome Sequencing Center for Infectious Disease"/>
            <person name="Wu L."/>
            <person name="Ma J."/>
        </authorList>
    </citation>
    <scope>NUCLEOTIDE SEQUENCE [LARGE SCALE GENOMIC DNA]</scope>
    <source>
        <strain evidence="7">CGMCC 4.7371</strain>
    </source>
</reference>
<name>A0ABQ2NDI9_9ACTN</name>
<keyword evidence="3" id="KW-0804">Transcription</keyword>
<dbReference type="Pfam" id="PF01638">
    <property type="entry name" value="HxlR"/>
    <property type="match status" value="1"/>
</dbReference>
<evidence type="ECO:0000256" key="4">
    <source>
        <dbReference type="SAM" id="MobiDB-lite"/>
    </source>
</evidence>
<dbReference type="InterPro" id="IPR011991">
    <property type="entry name" value="ArsR-like_HTH"/>
</dbReference>
<keyword evidence="1" id="KW-0805">Transcription regulation</keyword>
<gene>
    <name evidence="6" type="ORF">GCM10011584_33580</name>
</gene>
<evidence type="ECO:0000313" key="6">
    <source>
        <dbReference type="EMBL" id="GGO93876.1"/>
    </source>
</evidence>
<dbReference type="InterPro" id="IPR036390">
    <property type="entry name" value="WH_DNA-bd_sf"/>
</dbReference>